<protein>
    <recommendedName>
        <fullName evidence="3">SGNH hydrolase-type esterase domain-containing protein</fullName>
    </recommendedName>
</protein>
<dbReference type="InterPro" id="IPR036514">
    <property type="entry name" value="SGNH_hydro_sf"/>
</dbReference>
<proteinExistence type="predicted"/>
<dbReference type="EMBL" id="PGTK01000002">
    <property type="protein sequence ID" value="PJF31940.1"/>
    <property type="molecule type" value="Genomic_DNA"/>
</dbReference>
<accession>A0A2M8P320</accession>
<comment type="caution">
    <text evidence="1">The sequence shown here is derived from an EMBL/GenBank/DDBJ whole genome shotgun (WGS) entry which is preliminary data.</text>
</comment>
<dbReference type="Proteomes" id="UP000228921">
    <property type="component" value="Unassembled WGS sequence"/>
</dbReference>
<dbReference type="Gene3D" id="3.40.50.1110">
    <property type="entry name" value="SGNH hydrolase"/>
    <property type="match status" value="1"/>
</dbReference>
<sequence>METQPCVALVGDSVTHGGVTYEVPRHGYIVALTDPLNVYLSQRLADVGRADLTALDRGASHTGISTANHPSYFRTAQYRQLLTDNCRYTLIMPWLNDISPEIPIGQAAKRHVQALARLIADLQLANPFGYIVVLDYYQGATSPFAARTWAYGFTAQNVQIFNAAIAEACEDGELSDSPLVSCAPISPAFANMGMEHVIGLTTRDAFERSIISPLRPEAREWLNSFYAQEPNGLLLGDGVHLSVAGKDALARYLAQLILDLPDPAEIELSLSTPTAQP</sequence>
<reference evidence="1 2" key="1">
    <citation type="submission" date="2017-11" db="EMBL/GenBank/DDBJ databases">
        <title>Evolution of Phototrophy in the Chloroflexi Phylum Driven by Horizontal Gene Transfer.</title>
        <authorList>
            <person name="Ward L.M."/>
            <person name="Hemp J."/>
            <person name="Shih P.M."/>
            <person name="Mcglynn S.E."/>
            <person name="Fischer W."/>
        </authorList>
    </citation>
    <scope>NUCLEOTIDE SEQUENCE [LARGE SCALE GENOMIC DNA]</scope>
    <source>
        <strain evidence="1">CP2_2F</strain>
    </source>
</reference>
<evidence type="ECO:0000313" key="2">
    <source>
        <dbReference type="Proteomes" id="UP000228921"/>
    </source>
</evidence>
<organism evidence="1 2">
    <name type="scientific">Candidatus Thermofonsia Clade 1 bacterium</name>
    <dbReference type="NCBI Taxonomy" id="2364210"/>
    <lineage>
        <taxon>Bacteria</taxon>
        <taxon>Bacillati</taxon>
        <taxon>Chloroflexota</taxon>
        <taxon>Candidatus Thermofontia</taxon>
        <taxon>Candidatus Thermofonsia Clade 1</taxon>
    </lineage>
</organism>
<dbReference type="AlphaFoldDB" id="A0A2M8P320"/>
<evidence type="ECO:0008006" key="3">
    <source>
        <dbReference type="Google" id="ProtNLM"/>
    </source>
</evidence>
<name>A0A2M8P320_9CHLR</name>
<dbReference type="SUPFAM" id="SSF52266">
    <property type="entry name" value="SGNH hydrolase"/>
    <property type="match status" value="1"/>
</dbReference>
<evidence type="ECO:0000313" key="1">
    <source>
        <dbReference type="EMBL" id="PJF31940.1"/>
    </source>
</evidence>
<gene>
    <name evidence="1" type="ORF">CUN51_03090</name>
</gene>